<feature type="domain" description="BACON" evidence="5">
    <location>
        <begin position="186"/>
        <end position="219"/>
    </location>
</feature>
<evidence type="ECO:0000256" key="3">
    <source>
        <dbReference type="ARBA" id="ARBA00022807"/>
    </source>
</evidence>
<dbReference type="Proteomes" id="UP000297225">
    <property type="component" value="Unassembled WGS sequence"/>
</dbReference>
<gene>
    <name evidence="6" type="ORF">E4P47_02315</name>
</gene>
<dbReference type="CDD" id="cd14948">
    <property type="entry name" value="BACON"/>
    <property type="match status" value="2"/>
</dbReference>
<reference evidence="6 7" key="1">
    <citation type="submission" date="2019-03" db="EMBL/GenBank/DDBJ databases">
        <title>Porphyromonas levii Isolated from the Uterus of Dairy Cows.</title>
        <authorList>
            <person name="Francis A.M."/>
        </authorList>
    </citation>
    <scope>NUCLEOTIDE SEQUENCE [LARGE SCALE GENOMIC DNA]</scope>
    <source>
        <strain evidence="6 7">AF5678</strain>
    </source>
</reference>
<organism evidence="6 7">
    <name type="scientific">Porphyromonas levii</name>
    <dbReference type="NCBI Taxonomy" id="28114"/>
    <lineage>
        <taxon>Bacteria</taxon>
        <taxon>Pseudomonadati</taxon>
        <taxon>Bacteroidota</taxon>
        <taxon>Bacteroidia</taxon>
        <taxon>Bacteroidales</taxon>
        <taxon>Porphyromonadaceae</taxon>
        <taxon>Porphyromonas</taxon>
    </lineage>
</organism>
<evidence type="ECO:0000313" key="7">
    <source>
        <dbReference type="Proteomes" id="UP000297225"/>
    </source>
</evidence>
<dbReference type="AlphaFoldDB" id="A0A4Y8WSP3"/>
<dbReference type="GO" id="GO:0006508">
    <property type="term" value="P:proteolysis"/>
    <property type="evidence" value="ECO:0007669"/>
    <property type="project" value="UniProtKB-KW"/>
</dbReference>
<accession>A0A4Y8WSP3</accession>
<dbReference type="GO" id="GO:0008234">
    <property type="term" value="F:cysteine-type peptidase activity"/>
    <property type="evidence" value="ECO:0007669"/>
    <property type="project" value="UniProtKB-KW"/>
</dbReference>
<keyword evidence="7" id="KW-1185">Reference proteome</keyword>
<dbReference type="RefSeq" id="WP_134849669.1">
    <property type="nucleotide sequence ID" value="NZ_CP197400.1"/>
</dbReference>
<dbReference type="InterPro" id="IPR024361">
    <property type="entry name" value="BACON"/>
</dbReference>
<protein>
    <recommendedName>
        <fullName evidence="5">BACON domain-containing protein</fullName>
    </recommendedName>
</protein>
<evidence type="ECO:0000256" key="1">
    <source>
        <dbReference type="ARBA" id="ARBA00006067"/>
    </source>
</evidence>
<keyword evidence="3" id="KW-0378">Hydrolase</keyword>
<keyword evidence="3" id="KW-0788">Thiol protease</keyword>
<comment type="caution">
    <text evidence="6">The sequence shown here is derived from an EMBL/GenBank/DDBJ whole genome shotgun (WGS) entry which is preliminary data.</text>
</comment>
<sequence>MMKTSFKTIVNVVCSLATAIMLISIVTSCIPEDKSPNSAVEGAITLSTNELKLGANAMDPTPMVTVTTEYTSWEPTSTASWLTATRQANSIIIGTKPNTSDEVREADVLIITGGSVAKVHVTQEGGGAPGAGTPTTLTLDIEPLNIEVPTEGDRYLVRVATEDKEWKVETNKEHTWVVARQFPGFFELTVHPNDQSTERTSQIYVTMGDESKSIEIKQAANLAKDKYGLPFFSIYFDIKSLLKYEVEERGGTMISYKPGGYTVNMNMEITWIPAVLIFSPTQSEVFDELHYEYNKPSDAFRRAWFITNKREELMMDKFLPYLEQQGFKREETEMDDNFNYYAVKKIDDALTIAVQVEIAESEAAPRSYVRFAPIYTQVEDYATYPSFPYEAKETIEKGIKLADVKEIIAKQKGNIVQQRKVSEISAKTFDKEKYGEELYEVTSEVPSSSHADIVNRRYRFDWRYKTATEDLGKVFQVWEYRKDVNKMMWQNPNREWRPTREFSKLLEQEGFEYDMMETLKSKGAGYEYLKKVTYKGESCEFRIFFGVVNDGIGSVDYINNGSRALYVIFYYKKAR</sequence>
<keyword evidence="2" id="KW-0645">Protease</keyword>
<comment type="similarity">
    <text evidence="1">Belongs to the peptidase C25 family.</text>
</comment>
<dbReference type="Gene3D" id="2.60.40.10">
    <property type="entry name" value="Immunoglobulins"/>
    <property type="match status" value="2"/>
</dbReference>
<name>A0A4Y8WSP3_9PORP</name>
<proteinExistence type="inferred from homology"/>
<feature type="domain" description="BACON" evidence="5">
    <location>
        <begin position="72"/>
        <end position="124"/>
    </location>
</feature>
<dbReference type="PROSITE" id="PS51257">
    <property type="entry name" value="PROKAR_LIPOPROTEIN"/>
    <property type="match status" value="1"/>
</dbReference>
<dbReference type="InterPro" id="IPR013783">
    <property type="entry name" value="Ig-like_fold"/>
</dbReference>
<dbReference type="Pfam" id="PF13004">
    <property type="entry name" value="BACON"/>
    <property type="match status" value="2"/>
</dbReference>
<evidence type="ECO:0000313" key="6">
    <source>
        <dbReference type="EMBL" id="TFH96499.1"/>
    </source>
</evidence>
<keyword evidence="4" id="KW-0843">Virulence</keyword>
<evidence type="ECO:0000256" key="2">
    <source>
        <dbReference type="ARBA" id="ARBA00022670"/>
    </source>
</evidence>
<evidence type="ECO:0000259" key="5">
    <source>
        <dbReference type="Pfam" id="PF13004"/>
    </source>
</evidence>
<dbReference type="STRING" id="1122973.GCA_000379925_01179"/>
<dbReference type="EMBL" id="SPNC01000019">
    <property type="protein sequence ID" value="TFH96499.1"/>
    <property type="molecule type" value="Genomic_DNA"/>
</dbReference>
<evidence type="ECO:0000256" key="4">
    <source>
        <dbReference type="ARBA" id="ARBA00023026"/>
    </source>
</evidence>